<reference evidence="1 2" key="1">
    <citation type="journal article" date="2018" name="Front. Plant Sci.">
        <title>Red Clover (Trifolium pratense) and Zigzag Clover (T. medium) - A Picture of Genomic Similarities and Differences.</title>
        <authorList>
            <person name="Dluhosova J."/>
            <person name="Istvanek J."/>
            <person name="Nedelnik J."/>
            <person name="Repkova J."/>
        </authorList>
    </citation>
    <scope>NUCLEOTIDE SEQUENCE [LARGE SCALE GENOMIC DNA]</scope>
    <source>
        <strain evidence="2">cv. 10/8</strain>
        <tissue evidence="1">Leaf</tissue>
    </source>
</reference>
<dbReference type="EMBL" id="LXQA011124126">
    <property type="protein sequence ID" value="MCI85801.1"/>
    <property type="molecule type" value="Genomic_DNA"/>
</dbReference>
<evidence type="ECO:0000313" key="2">
    <source>
        <dbReference type="Proteomes" id="UP000265520"/>
    </source>
</evidence>
<feature type="non-terminal residue" evidence="1">
    <location>
        <position position="50"/>
    </location>
</feature>
<accession>A0A392VFS4</accession>
<dbReference type="Proteomes" id="UP000265520">
    <property type="component" value="Unassembled WGS sequence"/>
</dbReference>
<comment type="caution">
    <text evidence="1">The sequence shown here is derived from an EMBL/GenBank/DDBJ whole genome shotgun (WGS) entry which is preliminary data.</text>
</comment>
<name>A0A392VFS4_9FABA</name>
<dbReference type="AlphaFoldDB" id="A0A392VFS4"/>
<evidence type="ECO:0000313" key="1">
    <source>
        <dbReference type="EMBL" id="MCI85801.1"/>
    </source>
</evidence>
<proteinExistence type="predicted"/>
<sequence length="50" mass="5584">MLALQRPVPRTYKQAYFGLPYGKMSISLLKTVTDANAPATTLDAMNCHKR</sequence>
<protein>
    <submittedName>
        <fullName evidence="1">Uncharacterized protein</fullName>
    </submittedName>
</protein>
<keyword evidence="2" id="KW-1185">Reference proteome</keyword>
<organism evidence="1 2">
    <name type="scientific">Trifolium medium</name>
    <dbReference type="NCBI Taxonomy" id="97028"/>
    <lineage>
        <taxon>Eukaryota</taxon>
        <taxon>Viridiplantae</taxon>
        <taxon>Streptophyta</taxon>
        <taxon>Embryophyta</taxon>
        <taxon>Tracheophyta</taxon>
        <taxon>Spermatophyta</taxon>
        <taxon>Magnoliopsida</taxon>
        <taxon>eudicotyledons</taxon>
        <taxon>Gunneridae</taxon>
        <taxon>Pentapetalae</taxon>
        <taxon>rosids</taxon>
        <taxon>fabids</taxon>
        <taxon>Fabales</taxon>
        <taxon>Fabaceae</taxon>
        <taxon>Papilionoideae</taxon>
        <taxon>50 kb inversion clade</taxon>
        <taxon>NPAAA clade</taxon>
        <taxon>Hologalegina</taxon>
        <taxon>IRL clade</taxon>
        <taxon>Trifolieae</taxon>
        <taxon>Trifolium</taxon>
    </lineage>
</organism>